<evidence type="ECO:0000313" key="4">
    <source>
        <dbReference type="Proteomes" id="UP000192359"/>
    </source>
</evidence>
<dbReference type="GO" id="GO:0006281">
    <property type="term" value="P:DNA repair"/>
    <property type="evidence" value="ECO:0007669"/>
    <property type="project" value="InterPro"/>
</dbReference>
<dbReference type="InterPro" id="IPR036388">
    <property type="entry name" value="WH-like_DNA-bd_sf"/>
</dbReference>
<accession>A0A1Y1RN15</accession>
<dbReference type="AlphaFoldDB" id="A0A1Y1RN15"/>
<keyword evidence="4" id="KW-1185">Reference proteome</keyword>
<comment type="caution">
    <text evidence="3">The sequence shown here is derived from an EMBL/GenBank/DDBJ whole genome shotgun (WGS) entry which is preliminary data.</text>
</comment>
<organism evidence="3 4">
    <name type="scientific">Rothia nasimurium</name>
    <dbReference type="NCBI Taxonomy" id="85336"/>
    <lineage>
        <taxon>Bacteria</taxon>
        <taxon>Bacillati</taxon>
        <taxon>Actinomycetota</taxon>
        <taxon>Actinomycetes</taxon>
        <taxon>Micrococcales</taxon>
        <taxon>Micrococcaceae</taxon>
        <taxon>Rothia</taxon>
    </lineage>
</organism>
<dbReference type="InterPro" id="IPR036217">
    <property type="entry name" value="MethylDNA_cys_MeTrfase_DNAb"/>
</dbReference>
<gene>
    <name evidence="3" type="ORF">A7979_07180</name>
</gene>
<name>A0A1Y1RN15_9MICC</name>
<dbReference type="InterPro" id="IPR052520">
    <property type="entry name" value="ATL_DNA_repair"/>
</dbReference>
<dbReference type="PANTHER" id="PTHR42942:SF1">
    <property type="entry name" value="ALKYLTRANSFERASE-LIKE PROTEIN 1"/>
    <property type="match status" value="1"/>
</dbReference>
<evidence type="ECO:0000256" key="1">
    <source>
        <dbReference type="ARBA" id="ARBA00022763"/>
    </source>
</evidence>
<dbReference type="GO" id="GO:0003824">
    <property type="term" value="F:catalytic activity"/>
    <property type="evidence" value="ECO:0007669"/>
    <property type="project" value="InterPro"/>
</dbReference>
<reference evidence="3 4" key="1">
    <citation type="submission" date="2016-05" db="EMBL/GenBank/DDBJ databases">
        <title>Draft genome sequence of a porcine commensal Rothia nasimurium.</title>
        <authorList>
            <person name="Gaiser R.A."/>
            <person name="Van Baarlen P."/>
            <person name="Wells J.M."/>
        </authorList>
    </citation>
    <scope>NUCLEOTIDE SEQUENCE [LARGE SCALE GENOMIC DNA]</scope>
    <source>
        <strain evidence="3 4">PT-32</strain>
    </source>
</reference>
<dbReference type="SUPFAM" id="SSF46767">
    <property type="entry name" value="Methylated DNA-protein cysteine methyltransferase, C-terminal domain"/>
    <property type="match status" value="1"/>
</dbReference>
<protein>
    <recommendedName>
        <fullName evidence="2">Methylated-DNA-[protein]-cysteine S-methyltransferase DNA binding domain-containing protein</fullName>
    </recommendedName>
</protein>
<dbReference type="Proteomes" id="UP000192359">
    <property type="component" value="Unassembled WGS sequence"/>
</dbReference>
<dbReference type="EMBL" id="LXWF01000043">
    <property type="protein sequence ID" value="ORC15508.1"/>
    <property type="molecule type" value="Genomic_DNA"/>
</dbReference>
<dbReference type="InterPro" id="IPR014048">
    <property type="entry name" value="MethylDNA_cys_MeTrfase_DNA-bd"/>
</dbReference>
<sequence>MDDTRVERILRVVECLPAGQVATYGDVGAVVGESPRLVGRVLATWGSNVPWWRVCNARGEIPGHLEQAYSHWQDEGTPLRVDGRVALGAARMDADALARLSAQRLAELGEG</sequence>
<keyword evidence="1" id="KW-0227">DNA damage</keyword>
<dbReference type="OrthoDB" id="9132167at2"/>
<evidence type="ECO:0000259" key="2">
    <source>
        <dbReference type="Pfam" id="PF01035"/>
    </source>
</evidence>
<dbReference type="RefSeq" id="WP_083093435.1">
    <property type="nucleotide sequence ID" value="NZ_LXWF01000043.1"/>
</dbReference>
<feature type="domain" description="Methylated-DNA-[protein]-cysteine S-methyltransferase DNA binding" evidence="2">
    <location>
        <begin position="7"/>
        <end position="64"/>
    </location>
</feature>
<evidence type="ECO:0000313" key="3">
    <source>
        <dbReference type="EMBL" id="ORC15508.1"/>
    </source>
</evidence>
<proteinExistence type="predicted"/>
<dbReference type="Pfam" id="PF01035">
    <property type="entry name" value="DNA_binding_1"/>
    <property type="match status" value="1"/>
</dbReference>
<dbReference type="CDD" id="cd06445">
    <property type="entry name" value="ATase"/>
    <property type="match status" value="1"/>
</dbReference>
<dbReference type="PANTHER" id="PTHR42942">
    <property type="entry name" value="6-O-METHYLGUANINE DNA METHYLTRANSFERASE"/>
    <property type="match status" value="1"/>
</dbReference>
<dbReference type="Gene3D" id="1.10.10.10">
    <property type="entry name" value="Winged helix-like DNA-binding domain superfamily/Winged helix DNA-binding domain"/>
    <property type="match status" value="1"/>
</dbReference>